<dbReference type="OrthoDB" id="9791543at2"/>
<proteinExistence type="predicted"/>
<evidence type="ECO:0008006" key="3">
    <source>
        <dbReference type="Google" id="ProtNLM"/>
    </source>
</evidence>
<name>A0A1T5HSV6_9BACT</name>
<evidence type="ECO:0000313" key="1">
    <source>
        <dbReference type="EMBL" id="SKC23775.1"/>
    </source>
</evidence>
<dbReference type="EMBL" id="FUYV01000021">
    <property type="protein sequence ID" value="SKC23775.1"/>
    <property type="molecule type" value="Genomic_DNA"/>
</dbReference>
<accession>A0A1T5HSV6</accession>
<dbReference type="STRING" id="889453.SAMN03080601_03060"/>
<dbReference type="AlphaFoldDB" id="A0A1T5HSV6"/>
<sequence length="55" mass="6129">MPDLIIIAGCNGAGKSTYASSFLPEGLTSFDYDRVYLENYNSLPDSEFREVFAKD</sequence>
<keyword evidence="2" id="KW-1185">Reference proteome</keyword>
<organism evidence="1 2">
    <name type="scientific">Alkalitalea saponilacus</name>
    <dbReference type="NCBI Taxonomy" id="889453"/>
    <lineage>
        <taxon>Bacteria</taxon>
        <taxon>Pseudomonadati</taxon>
        <taxon>Bacteroidota</taxon>
        <taxon>Bacteroidia</taxon>
        <taxon>Marinilabiliales</taxon>
        <taxon>Marinilabiliaceae</taxon>
        <taxon>Alkalitalea</taxon>
    </lineage>
</organism>
<dbReference type="SUPFAM" id="SSF52540">
    <property type="entry name" value="P-loop containing nucleoside triphosphate hydrolases"/>
    <property type="match status" value="1"/>
</dbReference>
<protein>
    <recommendedName>
        <fullName evidence="3">UDP-N-acetylglucosamine kinase</fullName>
    </recommendedName>
</protein>
<dbReference type="RefSeq" id="WP_157666549.1">
    <property type="nucleotide sequence ID" value="NZ_CP021904.1"/>
</dbReference>
<dbReference type="Proteomes" id="UP000191055">
    <property type="component" value="Unassembled WGS sequence"/>
</dbReference>
<gene>
    <name evidence="1" type="ORF">SAMN03080601_03060</name>
</gene>
<evidence type="ECO:0000313" key="2">
    <source>
        <dbReference type="Proteomes" id="UP000191055"/>
    </source>
</evidence>
<reference evidence="1 2" key="1">
    <citation type="submission" date="2017-02" db="EMBL/GenBank/DDBJ databases">
        <authorList>
            <person name="Peterson S.W."/>
        </authorList>
    </citation>
    <scope>NUCLEOTIDE SEQUENCE [LARGE SCALE GENOMIC DNA]</scope>
    <source>
        <strain evidence="1 2">DSM 24412</strain>
    </source>
</reference>
<dbReference type="InterPro" id="IPR027417">
    <property type="entry name" value="P-loop_NTPase"/>
</dbReference>